<name>A0A8A4TGK5_SULCO</name>
<evidence type="ECO:0000313" key="2">
    <source>
        <dbReference type="Proteomes" id="UP000663929"/>
    </source>
</evidence>
<protein>
    <submittedName>
        <fullName evidence="1">Uncharacterized protein</fullName>
    </submittedName>
</protein>
<dbReference type="KEGG" id="scor:J3U87_24595"/>
<gene>
    <name evidence="1" type="ORF">J3U87_24595</name>
</gene>
<proteinExistence type="predicted"/>
<keyword evidence="2" id="KW-1185">Reference proteome</keyword>
<reference evidence="1" key="1">
    <citation type="submission" date="2021-03" db="EMBL/GenBank/DDBJ databases">
        <title>Acanthopleuribacteraceae sp. M133.</title>
        <authorList>
            <person name="Wang G."/>
        </authorList>
    </citation>
    <scope>NUCLEOTIDE SEQUENCE</scope>
    <source>
        <strain evidence="1">M133</strain>
    </source>
</reference>
<dbReference type="AlphaFoldDB" id="A0A8A4TGK5"/>
<accession>A0A8A4TGK5</accession>
<dbReference type="RefSeq" id="WP_237378424.1">
    <property type="nucleotide sequence ID" value="NZ_CP071793.1"/>
</dbReference>
<dbReference type="Proteomes" id="UP000663929">
    <property type="component" value="Chromosome"/>
</dbReference>
<sequence length="137" mass="15401">MSEKLIYAELMTGYFHNGPAWIGFAKSSKSGKTLYFNGMALKRGADGYRANYWDLLSGNAYWVSGVKKRGTNRHTFGNGTIIIEKRAVAAFLKHVNLADLPKGLSVETLLPAAPQPEFHKRENLPLEQWLGQRRFLS</sequence>
<evidence type="ECO:0000313" key="1">
    <source>
        <dbReference type="EMBL" id="QTD48773.1"/>
    </source>
</evidence>
<dbReference type="EMBL" id="CP071793">
    <property type="protein sequence ID" value="QTD48773.1"/>
    <property type="molecule type" value="Genomic_DNA"/>
</dbReference>
<organism evidence="1 2">
    <name type="scientific">Sulfidibacter corallicola</name>
    <dbReference type="NCBI Taxonomy" id="2818388"/>
    <lineage>
        <taxon>Bacteria</taxon>
        <taxon>Pseudomonadati</taxon>
        <taxon>Acidobacteriota</taxon>
        <taxon>Holophagae</taxon>
        <taxon>Acanthopleuribacterales</taxon>
        <taxon>Acanthopleuribacteraceae</taxon>
        <taxon>Sulfidibacter</taxon>
    </lineage>
</organism>